<dbReference type="PROSITE" id="PS50096">
    <property type="entry name" value="IQ"/>
    <property type="match status" value="1"/>
</dbReference>
<protein>
    <submittedName>
        <fullName evidence="2">Uncharacterized protein</fullName>
    </submittedName>
</protein>
<organism evidence="2 3">
    <name type="scientific">Prymnesium parvum</name>
    <name type="common">Toxic golden alga</name>
    <dbReference type="NCBI Taxonomy" id="97485"/>
    <lineage>
        <taxon>Eukaryota</taxon>
        <taxon>Haptista</taxon>
        <taxon>Haptophyta</taxon>
        <taxon>Prymnesiophyceae</taxon>
        <taxon>Prymnesiales</taxon>
        <taxon>Prymnesiaceae</taxon>
        <taxon>Prymnesium</taxon>
    </lineage>
</organism>
<feature type="compositionally biased region" description="Low complexity" evidence="1">
    <location>
        <begin position="1"/>
        <end position="14"/>
    </location>
</feature>
<comment type="caution">
    <text evidence="2">The sequence shown here is derived from an EMBL/GenBank/DDBJ whole genome shotgun (WGS) entry which is preliminary data.</text>
</comment>
<feature type="region of interest" description="Disordered" evidence="1">
    <location>
        <begin position="1"/>
        <end position="20"/>
    </location>
</feature>
<sequence>MLLQGAPSSSALPQPQAPPPEAILITDTPLLVPAAAWNALQHRVFQLQAQHDELRESLRRVLQEHAPPPAAPAHWLLASASLLHTSAPLPSAPVGVALLQAAARGRLVRSRVATWRRQHTAATALQARARGKRTRRRWAGAVERRRVASRLARLEGRQEAEGRMREDLEAAIRKLWRDVYSSLAKAPEHEAKLEAALRKAKQELVEVLLTVCSPEDLGGVPRSERRTSDPDERLRAAAELCLKAAAQRQQLRAANARNACASGAEAAANDSSARLMATRADKENHPVHAPQFANLKIRKLEVDGRAHRSRMENTDVTSLNKSAPAEKELSPEAIKGALRAASVARRKEDAKAHAAALAKAAAEVDAQLDLELHAMANSPGSSDVYETECRFGHRRV</sequence>
<gene>
    <name evidence="2" type="ORF">AB1Y20_020814</name>
</gene>
<accession>A0AB34JUN3</accession>
<feature type="region of interest" description="Disordered" evidence="1">
    <location>
        <begin position="306"/>
        <end position="328"/>
    </location>
</feature>
<name>A0AB34JUN3_PRYPA</name>
<dbReference type="EMBL" id="JBGBPQ010000004">
    <property type="protein sequence ID" value="KAL1525989.1"/>
    <property type="molecule type" value="Genomic_DNA"/>
</dbReference>
<reference evidence="2 3" key="1">
    <citation type="journal article" date="2024" name="Science">
        <title>Giant polyketide synthase enzymes in the biosynthesis of giant marine polyether toxins.</title>
        <authorList>
            <person name="Fallon T.R."/>
            <person name="Shende V.V."/>
            <person name="Wierzbicki I.H."/>
            <person name="Pendleton A.L."/>
            <person name="Watervoot N.F."/>
            <person name="Auber R.P."/>
            <person name="Gonzalez D.J."/>
            <person name="Wisecaver J.H."/>
            <person name="Moore B.S."/>
        </authorList>
    </citation>
    <scope>NUCLEOTIDE SEQUENCE [LARGE SCALE GENOMIC DNA]</scope>
    <source>
        <strain evidence="2 3">12B1</strain>
    </source>
</reference>
<dbReference type="Proteomes" id="UP001515480">
    <property type="component" value="Unassembled WGS sequence"/>
</dbReference>
<dbReference type="AlphaFoldDB" id="A0AB34JUN3"/>
<proteinExistence type="predicted"/>
<evidence type="ECO:0000256" key="1">
    <source>
        <dbReference type="SAM" id="MobiDB-lite"/>
    </source>
</evidence>
<evidence type="ECO:0000313" key="2">
    <source>
        <dbReference type="EMBL" id="KAL1525989.1"/>
    </source>
</evidence>
<keyword evidence="3" id="KW-1185">Reference proteome</keyword>
<evidence type="ECO:0000313" key="3">
    <source>
        <dbReference type="Proteomes" id="UP001515480"/>
    </source>
</evidence>